<dbReference type="PANTHER" id="PTHR30055">
    <property type="entry name" value="HTH-TYPE TRANSCRIPTIONAL REGULATOR RUTR"/>
    <property type="match status" value="1"/>
</dbReference>
<protein>
    <submittedName>
        <fullName evidence="6">TetR/AcrR family transcriptional regulator</fullName>
    </submittedName>
</protein>
<keyword evidence="3" id="KW-0804">Transcription</keyword>
<dbReference type="Pfam" id="PF00440">
    <property type="entry name" value="TetR_N"/>
    <property type="match status" value="1"/>
</dbReference>
<name>A0A6P1ZHU3_9BACT</name>
<dbReference type="SUPFAM" id="SSF46689">
    <property type="entry name" value="Homeodomain-like"/>
    <property type="match status" value="1"/>
</dbReference>
<evidence type="ECO:0000313" key="6">
    <source>
        <dbReference type="EMBL" id="QJT07492.1"/>
    </source>
</evidence>
<evidence type="ECO:0000256" key="2">
    <source>
        <dbReference type="ARBA" id="ARBA00023125"/>
    </source>
</evidence>
<keyword evidence="9" id="KW-1185">Reference proteome</keyword>
<reference evidence="7 8" key="1">
    <citation type="submission" date="2018-06" db="EMBL/GenBank/DDBJ databases">
        <title>Complete genome of Desulfovibrio marinus P48SEP.</title>
        <authorList>
            <person name="Crispim J.S."/>
            <person name="Vidigal P.M.P."/>
            <person name="Silva L.C.F."/>
            <person name="Araujo L.C."/>
            <person name="Laguardia C.N."/>
            <person name="Dias R.S."/>
            <person name="Sousa M.P."/>
            <person name="Paula S.O."/>
            <person name="Silva C."/>
        </authorList>
    </citation>
    <scope>NUCLEOTIDE SEQUENCE [LARGE SCALE GENOMIC DNA]</scope>
    <source>
        <strain evidence="7 8">P48SEP</strain>
    </source>
</reference>
<dbReference type="OrthoDB" id="3249at2"/>
<dbReference type="Proteomes" id="UP000503251">
    <property type="component" value="Chromosome"/>
</dbReference>
<dbReference type="PROSITE" id="PS50977">
    <property type="entry name" value="HTH_TETR_2"/>
    <property type="match status" value="1"/>
</dbReference>
<evidence type="ECO:0000259" key="5">
    <source>
        <dbReference type="PROSITE" id="PS50977"/>
    </source>
</evidence>
<evidence type="ECO:0000256" key="1">
    <source>
        <dbReference type="ARBA" id="ARBA00023015"/>
    </source>
</evidence>
<evidence type="ECO:0000256" key="3">
    <source>
        <dbReference type="ARBA" id="ARBA00023163"/>
    </source>
</evidence>
<dbReference type="SUPFAM" id="SSF48498">
    <property type="entry name" value="Tetracyclin repressor-like, C-terminal domain"/>
    <property type="match status" value="1"/>
</dbReference>
<dbReference type="InterPro" id="IPR009057">
    <property type="entry name" value="Homeodomain-like_sf"/>
</dbReference>
<dbReference type="PANTHER" id="PTHR30055:SF234">
    <property type="entry name" value="HTH-TYPE TRANSCRIPTIONAL REGULATOR BETI"/>
    <property type="match status" value="1"/>
</dbReference>
<dbReference type="EMBL" id="QMIF01000004">
    <property type="protein sequence ID" value="TVM34594.1"/>
    <property type="molecule type" value="Genomic_DNA"/>
</dbReference>
<dbReference type="Gene3D" id="1.10.357.10">
    <property type="entry name" value="Tetracycline Repressor, domain 2"/>
    <property type="match status" value="1"/>
</dbReference>
<dbReference type="GO" id="GO:0003700">
    <property type="term" value="F:DNA-binding transcription factor activity"/>
    <property type="evidence" value="ECO:0007669"/>
    <property type="project" value="TreeGrafter"/>
</dbReference>
<dbReference type="InterPro" id="IPR036271">
    <property type="entry name" value="Tet_transcr_reg_TetR-rel_C_sf"/>
</dbReference>
<dbReference type="Proteomes" id="UP000434052">
    <property type="component" value="Unassembled WGS sequence"/>
</dbReference>
<evidence type="ECO:0000313" key="7">
    <source>
        <dbReference type="EMBL" id="TVM34594.1"/>
    </source>
</evidence>
<proteinExistence type="predicted"/>
<accession>A0A6P1ZHU3</accession>
<evidence type="ECO:0000256" key="4">
    <source>
        <dbReference type="PROSITE-ProRule" id="PRU00335"/>
    </source>
</evidence>
<organism evidence="7 8">
    <name type="scientific">Oceanidesulfovibrio marinus</name>
    <dbReference type="NCBI Taxonomy" id="370038"/>
    <lineage>
        <taxon>Bacteria</taxon>
        <taxon>Pseudomonadati</taxon>
        <taxon>Thermodesulfobacteriota</taxon>
        <taxon>Desulfovibrionia</taxon>
        <taxon>Desulfovibrionales</taxon>
        <taxon>Desulfovibrionaceae</taxon>
        <taxon>Oceanidesulfovibrio</taxon>
    </lineage>
</organism>
<keyword evidence="2 4" id="KW-0238">DNA-binding</keyword>
<evidence type="ECO:0000313" key="9">
    <source>
        <dbReference type="Proteomes" id="UP000503251"/>
    </source>
</evidence>
<dbReference type="Gene3D" id="1.10.10.60">
    <property type="entry name" value="Homeodomain-like"/>
    <property type="match status" value="1"/>
</dbReference>
<dbReference type="PRINTS" id="PR00455">
    <property type="entry name" value="HTHTETR"/>
</dbReference>
<evidence type="ECO:0000313" key="8">
    <source>
        <dbReference type="Proteomes" id="UP000434052"/>
    </source>
</evidence>
<dbReference type="EMBL" id="CP039543">
    <property type="protein sequence ID" value="QJT07492.1"/>
    <property type="molecule type" value="Genomic_DNA"/>
</dbReference>
<sequence length="223" mass="24734">MPHSEIVQKTRRERAPRLDNKTRREQIAQAALDLVSTRGYRALTVKRLAAKVGLTPSGLYRHFPDKAAILDAILELVADALHGNVQRALSAEGDSLDKLAALLRMQVHVIGVRGFGAPRFFFSDDLSMRHPEKQIRLREIMEEFTDAVARIMAQGQEQGLIRTDISASKLGIMFLGLFQPGALMNYLHRGEFDMQGQADASWRLFAAGLIAQGVDAPALYPEA</sequence>
<gene>
    <name evidence="7" type="ORF">DQK91_08460</name>
    <name evidence="6" type="ORF">E8L03_00530</name>
</gene>
<dbReference type="GO" id="GO:0000976">
    <property type="term" value="F:transcription cis-regulatory region binding"/>
    <property type="evidence" value="ECO:0007669"/>
    <property type="project" value="TreeGrafter"/>
</dbReference>
<dbReference type="InterPro" id="IPR001647">
    <property type="entry name" value="HTH_TetR"/>
</dbReference>
<reference evidence="6 9" key="2">
    <citation type="submission" date="2019-04" db="EMBL/GenBank/DDBJ databases">
        <title>Isolation and culture of sulfate reducing bacteria from the cold seep of the South China Sea.</title>
        <authorList>
            <person name="Sun C."/>
            <person name="Liu R."/>
        </authorList>
    </citation>
    <scope>NUCLEOTIDE SEQUENCE [LARGE SCALE GENOMIC DNA]</scope>
    <source>
        <strain evidence="6 9">CS1</strain>
    </source>
</reference>
<feature type="domain" description="HTH tetR-type" evidence="5">
    <location>
        <begin position="21"/>
        <end position="81"/>
    </location>
</feature>
<feature type="DNA-binding region" description="H-T-H motif" evidence="4">
    <location>
        <begin position="44"/>
        <end position="63"/>
    </location>
</feature>
<keyword evidence="1" id="KW-0805">Transcription regulation</keyword>
<dbReference type="RefSeq" id="WP_144304915.1">
    <property type="nucleotide sequence ID" value="NZ_CP039543.1"/>
</dbReference>
<dbReference type="InterPro" id="IPR050109">
    <property type="entry name" value="HTH-type_TetR-like_transc_reg"/>
</dbReference>
<dbReference type="AlphaFoldDB" id="A0A6P1ZHU3"/>